<comment type="caution">
    <text evidence="3">The sequence shown here is derived from an EMBL/GenBank/DDBJ whole genome shotgun (WGS) entry which is preliminary data.</text>
</comment>
<accession>A0A811NKG5</accession>
<dbReference type="Pfam" id="PF13960">
    <property type="entry name" value="DUF4218"/>
    <property type="match status" value="1"/>
</dbReference>
<dbReference type="PANTHER" id="PTHR48258">
    <property type="entry name" value="DUF4218 DOMAIN-CONTAINING PROTEIN-RELATED"/>
    <property type="match status" value="1"/>
</dbReference>
<sequence length="887" mass="101028">MNITQMDLTYQVYLKMDQMQKHKISLICLGLLMNLYGKDLALPNGSNMPRTFVEARKTIAKLGLRYEKIHVCPNNCQLYRKDKKYDDFCSKCGASRWKNKADKTSLTKKERRKTTTNKPVYDELNELFDTGMSTYDASRDERFQLYATILHTVSDYLGTGILAQYSVMGQLGCVSCEDETSSIRLKHGLKQCFMGHRRFLPTSHEFRYDANSFDGTEEHRLRPISYSGVSLLERIKSIKDFEKSKTWKGVSGLFCLSYWKYNLLRHNLDFMYIEKNVCENIFGTLLEMDAKSKDNLQARKDLQEMNIRSDLHPQKKANGKYYLPPALYNMSKEEKQQFCKVLHDIKVPDGYSSNISRCVNVGQAKISGLKSHDCHILMQQLMPLALRGLLPDEVTSVLFDLCGYFRELNAKVLHMNELEKLEDRIIMTLCRMEMIFPPGFFTIMVHLVLHLATEAKIGGPVCYRSMYFVESLCRYLGDLKSNVRNKARLEGCIAESVLAKEAMHFCSTFLDGFQTLSNRLSRNDDNEESLGCSTRHASTLFPRSGKPLGKPSSYVLRGLAKIMQLERENGIHGVKDDIRWLARGPVDAAKRYHAFNSRGFRFRPKRLDRVTQNSGVVLTAKTSSYASASDGRPVLCDVTYYGRIIDIIELNYSDNFSVVLFKCEWVDVLSKRGIKKDRYGYTLVNFSHLIHTGEKIVHEPYIFPNQADQVFYAEDKENPRWSVVMKMKPRDIYDTGCDEWEDDVENEPFHATHLGDMFNNANEVNEMLGRSWLLPYGSISVGGLLVAISMGVQEIIVETDTMLVRDALSGNNYRLSTVGGLVTEMKFFISAELRSGNLSVCKCDCNRVAHALAAAGCKFSSGISNTWDGVPQEFECVVTSDLAGVNE</sequence>
<feature type="domain" description="DUF4218" evidence="2">
    <location>
        <begin position="408"/>
        <end position="523"/>
    </location>
</feature>
<dbReference type="Pfam" id="PF02992">
    <property type="entry name" value="Transposase_21"/>
    <property type="match status" value="1"/>
</dbReference>
<keyword evidence="4" id="KW-1185">Reference proteome</keyword>
<gene>
    <name evidence="3" type="ORF">NCGR_LOCUS18220</name>
</gene>
<proteinExistence type="predicted"/>
<reference evidence="3" key="1">
    <citation type="submission" date="2020-10" db="EMBL/GenBank/DDBJ databases">
        <authorList>
            <person name="Han B."/>
            <person name="Lu T."/>
            <person name="Zhao Q."/>
            <person name="Huang X."/>
            <person name="Zhao Y."/>
        </authorList>
    </citation>
    <scope>NUCLEOTIDE SEQUENCE</scope>
</reference>
<evidence type="ECO:0000313" key="3">
    <source>
        <dbReference type="EMBL" id="CAD6226378.1"/>
    </source>
</evidence>
<dbReference type="InterPro" id="IPR004242">
    <property type="entry name" value="Transposase_21"/>
</dbReference>
<dbReference type="InterPro" id="IPR025312">
    <property type="entry name" value="DUF4216"/>
</dbReference>
<dbReference type="Pfam" id="PF13952">
    <property type="entry name" value="DUF4216"/>
    <property type="match status" value="1"/>
</dbReference>
<dbReference type="PANTHER" id="PTHR48258:SF15">
    <property type="entry name" value="OS02G0543900 PROTEIN"/>
    <property type="match status" value="1"/>
</dbReference>
<dbReference type="Proteomes" id="UP000604825">
    <property type="component" value="Unassembled WGS sequence"/>
</dbReference>
<organism evidence="3 4">
    <name type="scientific">Miscanthus lutarioriparius</name>
    <dbReference type="NCBI Taxonomy" id="422564"/>
    <lineage>
        <taxon>Eukaryota</taxon>
        <taxon>Viridiplantae</taxon>
        <taxon>Streptophyta</taxon>
        <taxon>Embryophyta</taxon>
        <taxon>Tracheophyta</taxon>
        <taxon>Spermatophyta</taxon>
        <taxon>Magnoliopsida</taxon>
        <taxon>Liliopsida</taxon>
        <taxon>Poales</taxon>
        <taxon>Poaceae</taxon>
        <taxon>PACMAD clade</taxon>
        <taxon>Panicoideae</taxon>
        <taxon>Andropogonodae</taxon>
        <taxon>Andropogoneae</taxon>
        <taxon>Saccharinae</taxon>
        <taxon>Miscanthus</taxon>
    </lineage>
</organism>
<name>A0A811NKG5_9POAL</name>
<protein>
    <submittedName>
        <fullName evidence="3">Uncharacterized protein</fullName>
    </submittedName>
</protein>
<dbReference type="OrthoDB" id="658485at2759"/>
<evidence type="ECO:0000259" key="1">
    <source>
        <dbReference type="Pfam" id="PF13952"/>
    </source>
</evidence>
<evidence type="ECO:0000259" key="2">
    <source>
        <dbReference type="Pfam" id="PF13960"/>
    </source>
</evidence>
<evidence type="ECO:0000313" key="4">
    <source>
        <dbReference type="Proteomes" id="UP000604825"/>
    </source>
</evidence>
<dbReference type="EMBL" id="CAJGYO010000004">
    <property type="protein sequence ID" value="CAD6226378.1"/>
    <property type="molecule type" value="Genomic_DNA"/>
</dbReference>
<feature type="domain" description="DUF4216" evidence="1">
    <location>
        <begin position="648"/>
        <end position="724"/>
    </location>
</feature>
<dbReference type="AlphaFoldDB" id="A0A811NKG5"/>
<dbReference type="InterPro" id="IPR025452">
    <property type="entry name" value="DUF4218"/>
</dbReference>